<accession>A0A848J797</accession>
<dbReference type="EMBL" id="JABBNU010000006">
    <property type="protein sequence ID" value="NMM48982.1"/>
    <property type="molecule type" value="Genomic_DNA"/>
</dbReference>
<dbReference type="Proteomes" id="UP000559010">
    <property type="component" value="Unassembled WGS sequence"/>
</dbReference>
<evidence type="ECO:0000313" key="2">
    <source>
        <dbReference type="Proteomes" id="UP000559010"/>
    </source>
</evidence>
<keyword evidence="2" id="KW-1185">Reference proteome</keyword>
<protein>
    <submittedName>
        <fullName evidence="1">Uncharacterized protein</fullName>
    </submittedName>
</protein>
<sequence>MSAQSMCGAKNDPVYAADIVVGRAEYNKYKLEKKAYEFMQLYFEDLDESFSVSDSVIFIPLKLFLYELSDSENRKDIYDSLRILDSYYYFKDYTDRLIPHSVENTNQSGNILYFSKPENNRITAMIQKTDNDETIYFLFLFNKENELITVKSVNSAIESNRKSN</sequence>
<dbReference type="RefSeq" id="WP_169681465.1">
    <property type="nucleotide sequence ID" value="NZ_JABBNU010000006.1"/>
</dbReference>
<comment type="caution">
    <text evidence="1">The sequence shown here is derived from an EMBL/GenBank/DDBJ whole genome shotgun (WGS) entry which is preliminary data.</text>
</comment>
<organism evidence="1 2">
    <name type="scientific">Marinigracilibium pacificum</name>
    <dbReference type="NCBI Taxonomy" id="2729599"/>
    <lineage>
        <taxon>Bacteria</taxon>
        <taxon>Pseudomonadati</taxon>
        <taxon>Bacteroidota</taxon>
        <taxon>Cytophagia</taxon>
        <taxon>Cytophagales</taxon>
        <taxon>Flammeovirgaceae</taxon>
        <taxon>Marinigracilibium</taxon>
    </lineage>
</organism>
<gene>
    <name evidence="1" type="ORF">HH304_11270</name>
</gene>
<reference evidence="1 2" key="1">
    <citation type="submission" date="2020-04" db="EMBL/GenBank/DDBJ databases">
        <title>Flammeovirgaceae bacterium KN852 isolated from deep sea.</title>
        <authorList>
            <person name="Zhang D.-C."/>
        </authorList>
    </citation>
    <scope>NUCLEOTIDE SEQUENCE [LARGE SCALE GENOMIC DNA]</scope>
    <source>
        <strain evidence="1 2">KN852</strain>
    </source>
</reference>
<evidence type="ECO:0000313" key="1">
    <source>
        <dbReference type="EMBL" id="NMM48982.1"/>
    </source>
</evidence>
<name>A0A848J797_9BACT</name>
<proteinExistence type="predicted"/>
<dbReference type="AlphaFoldDB" id="A0A848J797"/>